<comment type="caution">
    <text evidence="1">The sequence shown here is derived from an EMBL/GenBank/DDBJ whole genome shotgun (WGS) entry which is preliminary data.</text>
</comment>
<gene>
    <name evidence="1" type="ORF">GSM42_08445</name>
</gene>
<name>A0A6I4VTD7_9BACL</name>
<dbReference type="Proteomes" id="UP000430692">
    <property type="component" value="Unassembled WGS sequence"/>
</dbReference>
<dbReference type="Pfam" id="PF09963">
    <property type="entry name" value="DUF2197"/>
    <property type="match status" value="1"/>
</dbReference>
<dbReference type="AlphaFoldDB" id="A0A6I4VTD7"/>
<accession>A0A6I4VTD7</accession>
<sequence length="50" mass="5871">MKVICILCDEPFTPTKFQARKIIKHPHKIQICESCYDRISAKVSHREEKA</sequence>
<proteinExistence type="predicted"/>
<reference evidence="1 2" key="1">
    <citation type="submission" date="2019-12" db="EMBL/GenBank/DDBJ databases">
        <title>Whole-genome analyses of novel actinobacteria.</title>
        <authorList>
            <person name="Sahin N."/>
            <person name="Saygin H."/>
        </authorList>
    </citation>
    <scope>NUCLEOTIDE SEQUENCE [LARGE SCALE GENOMIC DNA]</scope>
    <source>
        <strain evidence="1 2">KC615</strain>
    </source>
</reference>
<keyword evidence="2" id="KW-1185">Reference proteome</keyword>
<organism evidence="1 2">
    <name type="scientific">Shimazuella alba</name>
    <dbReference type="NCBI Taxonomy" id="2690964"/>
    <lineage>
        <taxon>Bacteria</taxon>
        <taxon>Bacillati</taxon>
        <taxon>Bacillota</taxon>
        <taxon>Bacilli</taxon>
        <taxon>Bacillales</taxon>
        <taxon>Thermoactinomycetaceae</taxon>
        <taxon>Shimazuella</taxon>
    </lineage>
</organism>
<dbReference type="EMBL" id="WUUL01000004">
    <property type="protein sequence ID" value="MXQ53751.1"/>
    <property type="molecule type" value="Genomic_DNA"/>
</dbReference>
<dbReference type="RefSeq" id="WP_160801100.1">
    <property type="nucleotide sequence ID" value="NZ_WUUL01000004.1"/>
</dbReference>
<dbReference type="InterPro" id="IPR019241">
    <property type="entry name" value="DUF2197"/>
</dbReference>
<evidence type="ECO:0000313" key="1">
    <source>
        <dbReference type="EMBL" id="MXQ53751.1"/>
    </source>
</evidence>
<protein>
    <submittedName>
        <fullName evidence="1">DUF2197 domain-containing protein</fullName>
    </submittedName>
</protein>
<evidence type="ECO:0000313" key="2">
    <source>
        <dbReference type="Proteomes" id="UP000430692"/>
    </source>
</evidence>